<dbReference type="InterPro" id="IPR036117">
    <property type="entry name" value="DhaL_dom_sf"/>
</dbReference>
<accession>A0A8I1L8K4</accession>
<dbReference type="EMBL" id="JAEHFL010000001">
    <property type="protein sequence ID" value="MBK3427117.1"/>
    <property type="molecule type" value="Genomic_DNA"/>
</dbReference>
<dbReference type="InterPro" id="IPR050270">
    <property type="entry name" value="DegV_domain_contain"/>
</dbReference>
<evidence type="ECO:0000313" key="2">
    <source>
        <dbReference type="EMBL" id="MBK3427117.1"/>
    </source>
</evidence>
<dbReference type="InterPro" id="IPR004007">
    <property type="entry name" value="DhaL_dom"/>
</dbReference>
<dbReference type="PANTHER" id="PTHR33434:SF4">
    <property type="entry name" value="PHOSPHATASE PROTEIN"/>
    <property type="match status" value="1"/>
</dbReference>
<sequence>MSYPSTLDSHGMRNWATRAVGELAHRRDEINALNVFPVPDSDTGSNMAHTMEAAVAELDNGGDVADSLALGAVRGARGNSGMVLSQVLRGVAESTVDSVIDGDVFARSLQQAVELVDRAIAEPVEGTVITVLKAAAESAEDAAAQSGATLHSIVSAAITAAETALERTPSQLPALREAGVVDAGGAGLVILLESLLAEVEGSTGNTGIPEPEPETELEVVFYFEGDIDTLQTAIAPMGDSLIVARATEGSANVHIHSRQAGQVIETAFGTGKVSNLHLEVLPPHAEPASEDPISRRVFAAAPAGPISDLLASAGVSVVSPDDPIAAEDEDIVLATGVSSQTAAGRVVPAQSLAAALAAISVYEPDNPDTGAVVAAMRDAAKSMRVAYPSQETPQSIIATCRDLLAEGGEQVTVLSALDLDQEDLAQQLRVDVMALKVPDIATEIGVE</sequence>
<dbReference type="InterPro" id="IPR033470">
    <property type="entry name" value="FakA-like_C"/>
</dbReference>
<dbReference type="SUPFAM" id="SSF101473">
    <property type="entry name" value="DhaL-like"/>
    <property type="match status" value="1"/>
</dbReference>
<dbReference type="Pfam" id="PF02734">
    <property type="entry name" value="Dak2"/>
    <property type="match status" value="1"/>
</dbReference>
<dbReference type="Gene3D" id="1.25.40.340">
    <property type="match status" value="1"/>
</dbReference>
<name>A0A8I1L8K4_9CORY</name>
<evidence type="ECO:0000313" key="3">
    <source>
        <dbReference type="Proteomes" id="UP000603369"/>
    </source>
</evidence>
<dbReference type="SMART" id="SM01120">
    <property type="entry name" value="Dak2"/>
    <property type="match status" value="1"/>
</dbReference>
<proteinExistence type="predicted"/>
<dbReference type="SMART" id="SM01121">
    <property type="entry name" value="Dak1_2"/>
    <property type="match status" value="1"/>
</dbReference>
<dbReference type="PROSITE" id="PS51480">
    <property type="entry name" value="DHAL"/>
    <property type="match status" value="1"/>
</dbReference>
<comment type="caution">
    <text evidence="2">The sequence shown here is derived from an EMBL/GenBank/DDBJ whole genome shotgun (WGS) entry which is preliminary data.</text>
</comment>
<dbReference type="InterPro" id="IPR048394">
    <property type="entry name" value="FakA-like_M"/>
</dbReference>
<dbReference type="GO" id="GO:0006071">
    <property type="term" value="P:glycerol metabolic process"/>
    <property type="evidence" value="ECO:0007669"/>
    <property type="project" value="InterPro"/>
</dbReference>
<protein>
    <submittedName>
        <fullName evidence="2">DAK2 domain-containing protein</fullName>
    </submittedName>
</protein>
<keyword evidence="3" id="KW-1185">Reference proteome</keyword>
<dbReference type="PANTHER" id="PTHR33434">
    <property type="entry name" value="DEGV DOMAIN-CONTAINING PROTEIN DR_1986-RELATED"/>
    <property type="match status" value="1"/>
</dbReference>
<dbReference type="AlphaFoldDB" id="A0A8I1L8K4"/>
<dbReference type="Proteomes" id="UP000603369">
    <property type="component" value="Unassembled WGS sequence"/>
</dbReference>
<dbReference type="RefSeq" id="WP_200435229.1">
    <property type="nucleotide sequence ID" value="NZ_JAEHFL010000001.1"/>
</dbReference>
<evidence type="ECO:0000259" key="1">
    <source>
        <dbReference type="PROSITE" id="PS51480"/>
    </source>
</evidence>
<dbReference type="GO" id="GO:0004371">
    <property type="term" value="F:glycerone kinase activity"/>
    <property type="evidence" value="ECO:0007669"/>
    <property type="project" value="InterPro"/>
</dbReference>
<organism evidence="2 3">
    <name type="scientific">Corynebacterium tuberculostearicum</name>
    <dbReference type="NCBI Taxonomy" id="38304"/>
    <lineage>
        <taxon>Bacteria</taxon>
        <taxon>Bacillati</taxon>
        <taxon>Actinomycetota</taxon>
        <taxon>Actinomycetes</taxon>
        <taxon>Mycobacteriales</taxon>
        <taxon>Corynebacteriaceae</taxon>
        <taxon>Corynebacterium</taxon>
    </lineage>
</organism>
<gene>
    <name evidence="2" type="ORF">JDP02_01125</name>
</gene>
<feature type="domain" description="DhaL" evidence="1">
    <location>
        <begin position="10"/>
        <end position="197"/>
    </location>
</feature>
<dbReference type="Pfam" id="PF21645">
    <property type="entry name" value="FakA-like_M"/>
    <property type="match status" value="1"/>
</dbReference>
<reference evidence="2 3" key="1">
    <citation type="submission" date="2020-12" db="EMBL/GenBank/DDBJ databases">
        <title>Draft genome sequence of the commensal strain Corynebacterium tuberculostearicum MFP09/CIP 102622 isolated from human skin.</title>
        <authorList>
            <person name="Boukerb A.M."/>
            <person name="Janvier X."/>
            <person name="Feuilloley M.G.J."/>
            <person name="Groboillot A."/>
        </authorList>
    </citation>
    <scope>NUCLEOTIDE SEQUENCE [LARGE SCALE GENOMIC DNA]</scope>
    <source>
        <strain evidence="2 3">CIP 102622</strain>
    </source>
</reference>